<dbReference type="Gene3D" id="3.30.360.10">
    <property type="entry name" value="Dihydrodipicolinate Reductase, domain 2"/>
    <property type="match status" value="1"/>
</dbReference>
<dbReference type="GO" id="GO:0009086">
    <property type="term" value="P:methionine biosynthetic process"/>
    <property type="evidence" value="ECO:0007669"/>
    <property type="project" value="UniProtKB-KW"/>
</dbReference>
<evidence type="ECO:0000313" key="19">
    <source>
        <dbReference type="Proteomes" id="UP000093352"/>
    </source>
</evidence>
<dbReference type="Pfam" id="PF00742">
    <property type="entry name" value="Homoserine_dh"/>
    <property type="match status" value="1"/>
</dbReference>
<dbReference type="SUPFAM" id="SSF51735">
    <property type="entry name" value="NAD(P)-binding Rossmann-fold domains"/>
    <property type="match status" value="1"/>
</dbReference>
<dbReference type="Gene3D" id="3.40.50.720">
    <property type="entry name" value="NAD(P)-binding Rossmann-like Domain"/>
    <property type="match status" value="1"/>
</dbReference>
<dbReference type="PANTHER" id="PTHR43331:SF1">
    <property type="entry name" value="HOMOSERINE DEHYDROGENASE"/>
    <property type="match status" value="1"/>
</dbReference>
<dbReference type="EC" id="1.1.1.3" evidence="4 14"/>
<keyword evidence="19" id="KW-1185">Reference proteome</keyword>
<feature type="domain" description="Homoserine dehydrogenase catalytic" evidence="16">
    <location>
        <begin position="136"/>
        <end position="315"/>
    </location>
</feature>
<dbReference type="InterPro" id="IPR001342">
    <property type="entry name" value="HDH_cat"/>
</dbReference>
<evidence type="ECO:0000256" key="15">
    <source>
        <dbReference type="RuleBase" id="RU004171"/>
    </source>
</evidence>
<accession>A0A371ILK6</accession>
<evidence type="ECO:0000256" key="3">
    <source>
        <dbReference type="ARBA" id="ARBA00006753"/>
    </source>
</evidence>
<name>A0A371ILK6_9FIRM</name>
<protein>
    <recommendedName>
        <fullName evidence="5 14">Homoserine dehydrogenase</fullName>
        <ecNumber evidence="4 14">1.1.1.3</ecNumber>
    </recommendedName>
</protein>
<evidence type="ECO:0000256" key="12">
    <source>
        <dbReference type="PIRSR" id="PIRSR000098-1"/>
    </source>
</evidence>
<gene>
    <name evidence="18" type="ORF">BBG48_005430</name>
</gene>
<comment type="pathway">
    <text evidence="2 14">Amino-acid biosynthesis; L-methionine biosynthesis via de novo pathway; L-homoserine from L-aspartate: step 3/3.</text>
</comment>
<dbReference type="GO" id="GO:0009088">
    <property type="term" value="P:threonine biosynthetic process"/>
    <property type="evidence" value="ECO:0007669"/>
    <property type="project" value="UniProtKB-UniPathway"/>
</dbReference>
<sequence length="428" mass="47342">MTKINVALLGIGTVGKGVYDAIVSSNHYYEKCYGISFNIKKILVSNLKKIREGVDGSLLTDNFEEIINDNSIEIIIEVMGGIDTAKEYILKSFEHKKHIISANKDLISLYRKELEKTALENNCFFRYEASVAGGVPAIDVANYHFAGENITGIDAILNGTTNYILSTMYKSDVKSYDDALQEAKDLGFAEANPKSDVEGLDSARKLAILSSIYYKKDFTSSDVYTQGITQIDTNDIAAAKMLNYSIKLLATSKNDGKNTKLAVYPAFVKEHSPFADIDGGFNIICVQSDLLGKSYYIGAGAGAKPTASAVISNLVNISFKLIQNETPKSIKCSSDYKNILKSDEYISSYYMSIDVKNGLSLSDILKQEFTDFEKKVKAIVKVKAFAAIDNYAIVINEMAEKELKIIFDKLSKIDGIQAKKYIRIHDEL</sequence>
<comment type="similarity">
    <text evidence="3 15">Belongs to the homoserine dehydrogenase family.</text>
</comment>
<keyword evidence="8 14" id="KW-0560">Oxidoreductase</keyword>
<evidence type="ECO:0000256" key="9">
    <source>
        <dbReference type="ARBA" id="ARBA00023053"/>
    </source>
</evidence>
<feature type="binding site" evidence="13">
    <location>
        <position position="190"/>
    </location>
    <ligand>
        <name>L-homoserine</name>
        <dbReference type="ChEBI" id="CHEBI:57476"/>
    </ligand>
</feature>
<dbReference type="PIRSF" id="PIRSF000098">
    <property type="entry name" value="Homoser_dehydrog"/>
    <property type="match status" value="1"/>
</dbReference>
<dbReference type="GO" id="GO:0004412">
    <property type="term" value="F:homoserine dehydrogenase activity"/>
    <property type="evidence" value="ECO:0007669"/>
    <property type="project" value="UniProtKB-EC"/>
</dbReference>
<dbReference type="InterPro" id="IPR016204">
    <property type="entry name" value="HDH"/>
</dbReference>
<dbReference type="InterPro" id="IPR005106">
    <property type="entry name" value="Asp/hSer_DH_NAD-bd"/>
</dbReference>
<evidence type="ECO:0000256" key="14">
    <source>
        <dbReference type="RuleBase" id="RU000579"/>
    </source>
</evidence>
<dbReference type="Gene3D" id="3.30.70.260">
    <property type="match status" value="1"/>
</dbReference>
<dbReference type="RefSeq" id="WP_068913363.1">
    <property type="nucleotide sequence ID" value="NZ_MBEW02000008.1"/>
</dbReference>
<evidence type="ECO:0000256" key="7">
    <source>
        <dbReference type="ARBA" id="ARBA00022697"/>
    </source>
</evidence>
<dbReference type="Pfam" id="PF03447">
    <property type="entry name" value="NAD_binding_3"/>
    <property type="match status" value="1"/>
</dbReference>
<dbReference type="PROSITE" id="PS01042">
    <property type="entry name" value="HOMOSER_DHGENASE"/>
    <property type="match status" value="1"/>
</dbReference>
<evidence type="ECO:0000256" key="6">
    <source>
        <dbReference type="ARBA" id="ARBA00022605"/>
    </source>
</evidence>
<evidence type="ECO:0000256" key="1">
    <source>
        <dbReference type="ARBA" id="ARBA00005056"/>
    </source>
</evidence>
<dbReference type="FunFam" id="3.30.360.10:FF:000005">
    <property type="entry name" value="Homoserine dehydrogenase"/>
    <property type="match status" value="1"/>
</dbReference>
<evidence type="ECO:0000256" key="13">
    <source>
        <dbReference type="PIRSR" id="PIRSR000098-2"/>
    </source>
</evidence>
<keyword evidence="10 14" id="KW-0486">Methionine biosynthesis</keyword>
<dbReference type="UniPathway" id="UPA00051">
    <property type="reaction ID" value="UER00465"/>
</dbReference>
<feature type="domain" description="Aspartate/homoserine dehydrogenase NAD-binding" evidence="17">
    <location>
        <begin position="10"/>
        <end position="128"/>
    </location>
</feature>
<dbReference type="EMBL" id="MBEW02000008">
    <property type="protein sequence ID" value="RDY21369.1"/>
    <property type="molecule type" value="Genomic_DNA"/>
</dbReference>
<dbReference type="InterPro" id="IPR019811">
    <property type="entry name" value="HDH_CS"/>
</dbReference>
<feature type="binding site" evidence="13">
    <location>
        <begin position="9"/>
        <end position="16"/>
    </location>
    <ligand>
        <name>NADP(+)</name>
        <dbReference type="ChEBI" id="CHEBI:58349"/>
    </ligand>
</feature>
<feature type="active site" description="Proton donor" evidence="12">
    <location>
        <position position="205"/>
    </location>
</feature>
<dbReference type="GO" id="GO:0050661">
    <property type="term" value="F:NADP binding"/>
    <property type="evidence" value="ECO:0007669"/>
    <property type="project" value="InterPro"/>
</dbReference>
<evidence type="ECO:0000256" key="4">
    <source>
        <dbReference type="ARBA" id="ARBA00013213"/>
    </source>
</evidence>
<dbReference type="UniPathway" id="UPA00050">
    <property type="reaction ID" value="UER00063"/>
</dbReference>
<evidence type="ECO:0000256" key="5">
    <source>
        <dbReference type="ARBA" id="ARBA00013376"/>
    </source>
</evidence>
<organism evidence="18 19">
    <name type="scientific">Criibacterium bergeronii</name>
    <dbReference type="NCBI Taxonomy" id="1871336"/>
    <lineage>
        <taxon>Bacteria</taxon>
        <taxon>Bacillati</taxon>
        <taxon>Bacillota</taxon>
        <taxon>Clostridia</taxon>
        <taxon>Peptostreptococcales</taxon>
        <taxon>Filifactoraceae</taxon>
        <taxon>Criibacterium</taxon>
    </lineage>
</organism>
<keyword evidence="6 14" id="KW-0028">Amino-acid biosynthesis</keyword>
<evidence type="ECO:0000259" key="16">
    <source>
        <dbReference type="Pfam" id="PF00742"/>
    </source>
</evidence>
<comment type="pathway">
    <text evidence="1 14">Amino-acid biosynthesis; L-threonine biosynthesis; L-threonine from L-aspartate: step 3/5.</text>
</comment>
<evidence type="ECO:0000256" key="10">
    <source>
        <dbReference type="ARBA" id="ARBA00023167"/>
    </source>
</evidence>
<comment type="caution">
    <text evidence="18">The sequence shown here is derived from an EMBL/GenBank/DDBJ whole genome shotgun (WGS) entry which is preliminary data.</text>
</comment>
<evidence type="ECO:0000256" key="8">
    <source>
        <dbReference type="ARBA" id="ARBA00023002"/>
    </source>
</evidence>
<evidence type="ECO:0000256" key="11">
    <source>
        <dbReference type="ARBA" id="ARBA00048841"/>
    </source>
</evidence>
<comment type="catalytic activity">
    <reaction evidence="11">
        <text>L-homoserine + NADP(+) = L-aspartate 4-semialdehyde + NADPH + H(+)</text>
        <dbReference type="Rhea" id="RHEA:15761"/>
        <dbReference type="ChEBI" id="CHEBI:15378"/>
        <dbReference type="ChEBI" id="CHEBI:57476"/>
        <dbReference type="ChEBI" id="CHEBI:57783"/>
        <dbReference type="ChEBI" id="CHEBI:58349"/>
        <dbReference type="ChEBI" id="CHEBI:537519"/>
        <dbReference type="EC" id="1.1.1.3"/>
    </reaction>
    <physiologicalReaction direction="right-to-left" evidence="11">
        <dbReference type="Rhea" id="RHEA:15763"/>
    </physiologicalReaction>
</comment>
<keyword evidence="7 14" id="KW-0791">Threonine biosynthesis</keyword>
<evidence type="ECO:0000313" key="18">
    <source>
        <dbReference type="EMBL" id="RDY21369.1"/>
    </source>
</evidence>
<dbReference type="Proteomes" id="UP000093352">
    <property type="component" value="Unassembled WGS sequence"/>
</dbReference>
<evidence type="ECO:0000256" key="2">
    <source>
        <dbReference type="ARBA" id="ARBA00005062"/>
    </source>
</evidence>
<dbReference type="PANTHER" id="PTHR43331">
    <property type="entry name" value="HOMOSERINE DEHYDROGENASE"/>
    <property type="match status" value="1"/>
</dbReference>
<dbReference type="InterPro" id="IPR036291">
    <property type="entry name" value="NAD(P)-bd_dom_sf"/>
</dbReference>
<keyword evidence="13 14" id="KW-0521">NADP</keyword>
<dbReference type="STRING" id="1871336.BBG48_10355"/>
<proteinExistence type="inferred from homology"/>
<feature type="binding site" evidence="13">
    <location>
        <position position="104"/>
    </location>
    <ligand>
        <name>NADPH</name>
        <dbReference type="ChEBI" id="CHEBI:57783"/>
    </ligand>
</feature>
<keyword evidence="9" id="KW-0915">Sodium</keyword>
<dbReference type="AlphaFoldDB" id="A0A371ILK6"/>
<reference evidence="18 19" key="1">
    <citation type="journal article" date="2016" name="Genome Announc.">
        <title>Draft Genome Sequence of Criibacterium bergeronii gen. nov., sp. nov., Strain CCRI-22567T, Isolated from a Vaginal Sample from a Woman with Bacterial Vaginosis.</title>
        <authorList>
            <person name="Maheux A.F."/>
            <person name="Berube E."/>
            <person name="Boudreau D.K."/>
            <person name="Raymond F."/>
            <person name="Corbeil J."/>
            <person name="Roy P.H."/>
            <person name="Boissinot M."/>
            <person name="Omar R.F."/>
        </authorList>
    </citation>
    <scope>NUCLEOTIDE SEQUENCE [LARGE SCALE GENOMIC DNA]</scope>
    <source>
        <strain evidence="18 19">CCRI-22567</strain>
    </source>
</reference>
<dbReference type="SUPFAM" id="SSF55347">
    <property type="entry name" value="Glyceraldehyde-3-phosphate dehydrogenase-like, C-terminal domain"/>
    <property type="match status" value="1"/>
</dbReference>
<dbReference type="NCBIfam" id="NF004976">
    <property type="entry name" value="PRK06349.1"/>
    <property type="match status" value="1"/>
</dbReference>
<evidence type="ECO:0000259" key="17">
    <source>
        <dbReference type="Pfam" id="PF03447"/>
    </source>
</evidence>